<evidence type="ECO:0000313" key="2">
    <source>
        <dbReference type="Proteomes" id="UP000299102"/>
    </source>
</evidence>
<gene>
    <name evidence="1" type="ORF">EVAR_72014_1</name>
</gene>
<dbReference type="Pfam" id="PF02958">
    <property type="entry name" value="EcKL"/>
    <property type="match status" value="1"/>
</dbReference>
<name>A0A4C1T564_EUMVA</name>
<sequence>MLEDMQISEINVIDLVPRTYVAKFGYIEGLSAAPNEDEAVLVMENLAPLGYQPGPRLVLSEDHLTAMCRALGIYHSFSYAQSP</sequence>
<dbReference type="AlphaFoldDB" id="A0A4C1T564"/>
<comment type="caution">
    <text evidence="1">The sequence shown here is derived from an EMBL/GenBank/DDBJ whole genome shotgun (WGS) entry which is preliminary data.</text>
</comment>
<proteinExistence type="predicted"/>
<dbReference type="Proteomes" id="UP000299102">
    <property type="component" value="Unassembled WGS sequence"/>
</dbReference>
<protein>
    <submittedName>
        <fullName evidence="1">Uncharacterized protein</fullName>
    </submittedName>
</protein>
<reference evidence="1 2" key="1">
    <citation type="journal article" date="2019" name="Commun. Biol.">
        <title>The bagworm genome reveals a unique fibroin gene that provides high tensile strength.</title>
        <authorList>
            <person name="Kono N."/>
            <person name="Nakamura H."/>
            <person name="Ohtoshi R."/>
            <person name="Tomita M."/>
            <person name="Numata K."/>
            <person name="Arakawa K."/>
        </authorList>
    </citation>
    <scope>NUCLEOTIDE SEQUENCE [LARGE SCALE GENOMIC DNA]</scope>
</reference>
<organism evidence="1 2">
    <name type="scientific">Eumeta variegata</name>
    <name type="common">Bagworm moth</name>
    <name type="synonym">Eumeta japonica</name>
    <dbReference type="NCBI Taxonomy" id="151549"/>
    <lineage>
        <taxon>Eukaryota</taxon>
        <taxon>Metazoa</taxon>
        <taxon>Ecdysozoa</taxon>
        <taxon>Arthropoda</taxon>
        <taxon>Hexapoda</taxon>
        <taxon>Insecta</taxon>
        <taxon>Pterygota</taxon>
        <taxon>Neoptera</taxon>
        <taxon>Endopterygota</taxon>
        <taxon>Lepidoptera</taxon>
        <taxon>Glossata</taxon>
        <taxon>Ditrysia</taxon>
        <taxon>Tineoidea</taxon>
        <taxon>Psychidae</taxon>
        <taxon>Oiketicinae</taxon>
        <taxon>Eumeta</taxon>
    </lineage>
</organism>
<accession>A0A4C1T564</accession>
<keyword evidence="2" id="KW-1185">Reference proteome</keyword>
<evidence type="ECO:0000313" key="1">
    <source>
        <dbReference type="EMBL" id="GBP09325.1"/>
    </source>
</evidence>
<dbReference type="InterPro" id="IPR004119">
    <property type="entry name" value="EcKL"/>
</dbReference>
<dbReference type="EMBL" id="BGZK01008661">
    <property type="protein sequence ID" value="GBP09325.1"/>
    <property type="molecule type" value="Genomic_DNA"/>
</dbReference>
<dbReference type="OrthoDB" id="190089at2759"/>